<reference evidence="2" key="1">
    <citation type="submission" date="2021-06" db="EMBL/GenBank/DDBJ databases">
        <authorList>
            <person name="Gannon L."/>
            <person name="Redgwell R T."/>
            <person name="Michniewski S."/>
            <person name="Harrison D C."/>
            <person name="Millard A."/>
        </authorList>
    </citation>
    <scope>NUCLEOTIDE SEQUENCE</scope>
</reference>
<dbReference type="EMBL" id="OU342829">
    <property type="protein sequence ID" value="CAG7579676.1"/>
    <property type="molecule type" value="Genomic_DNA"/>
</dbReference>
<dbReference type="Pfam" id="PF01411">
    <property type="entry name" value="tRNA-synt_2c"/>
    <property type="match status" value="1"/>
</dbReference>
<protein>
    <submittedName>
        <fullName evidence="2">Alanine--tRNA ligase</fullName>
        <ecNumber evidence="2">6.1.1.7</ecNumber>
    </submittedName>
</protein>
<dbReference type="InterPro" id="IPR050058">
    <property type="entry name" value="Ala-tRNA_ligase"/>
</dbReference>
<dbReference type="GO" id="GO:0002161">
    <property type="term" value="F:aminoacyl-tRNA deacylase activity"/>
    <property type="evidence" value="ECO:0007669"/>
    <property type="project" value="TreeGrafter"/>
</dbReference>
<feature type="domain" description="Alanyl-tRNA synthetase class IIc N-terminal" evidence="1">
    <location>
        <begin position="8"/>
        <end position="122"/>
    </location>
</feature>
<dbReference type="InterPro" id="IPR018162">
    <property type="entry name" value="Ala-tRNA-ligase_IIc_anticod-bd"/>
</dbReference>
<dbReference type="PANTHER" id="PTHR11777">
    <property type="entry name" value="ALANYL-TRNA SYNTHETASE"/>
    <property type="match status" value="1"/>
</dbReference>
<dbReference type="SUPFAM" id="SSF55681">
    <property type="entry name" value="Class II aaRS and biotin synthetases"/>
    <property type="match status" value="1"/>
</dbReference>
<dbReference type="GO" id="GO:0005524">
    <property type="term" value="F:ATP binding"/>
    <property type="evidence" value="ECO:0007669"/>
    <property type="project" value="InterPro"/>
</dbReference>
<dbReference type="InterPro" id="IPR018164">
    <property type="entry name" value="Ala-tRNA-synth_IIc_N"/>
</dbReference>
<evidence type="ECO:0000313" key="2">
    <source>
        <dbReference type="EMBL" id="CAG7579676.1"/>
    </source>
</evidence>
<proteinExistence type="predicted"/>
<accession>A0A8D9C869</accession>
<dbReference type="InterPro" id="IPR045864">
    <property type="entry name" value="aa-tRNA-synth_II/BPL/LPL"/>
</dbReference>
<name>A0A8D9C869_9VIRU</name>
<sequence length="265" mass="31529">MDDNIRPHDDTTLFCPAGMQQYKNTFKSDYVGSVSNVQSCLRLKDLEEVGDGTHFLYFNMIGLFSFREMSVQESIDFWMEFLEEELKLKVDYVTIHPDKIEDWSSLYDNYEVEIREDEECIWSDGEIGGYCTEFYIDDVEIGNIVNPLGDCIDVGFGLERLESFVNKVKEKTKEEILIETCDKMIFSGYFPSNKKQGYVLKKLLRELYRLGSDWDNEYYQKEKERQRKVIKRYHDIKDRPKYKDKSKEWWFDTMGVDIDFVNSLK</sequence>
<dbReference type="PANTHER" id="PTHR11777:SF9">
    <property type="entry name" value="ALANINE--TRNA LIGASE, CYTOPLASMIC"/>
    <property type="match status" value="1"/>
</dbReference>
<dbReference type="GO" id="GO:0004813">
    <property type="term" value="F:alanine-tRNA ligase activity"/>
    <property type="evidence" value="ECO:0007669"/>
    <property type="project" value="UniProtKB-EC"/>
</dbReference>
<dbReference type="SUPFAM" id="SSF101353">
    <property type="entry name" value="Putative anticodon-binding domain of alanyl-tRNA synthetase (AlaRS)"/>
    <property type="match status" value="1"/>
</dbReference>
<organism evidence="2">
    <name type="scientific">uncultured marine phage</name>
    <dbReference type="NCBI Taxonomy" id="707152"/>
    <lineage>
        <taxon>Viruses</taxon>
        <taxon>environmental samples</taxon>
    </lineage>
</organism>
<evidence type="ECO:0000259" key="1">
    <source>
        <dbReference type="Pfam" id="PF01411"/>
    </source>
</evidence>
<gene>
    <name evidence="2" type="primary">alaS</name>
    <name evidence="2" type="ORF">SLAVMIC_00003</name>
</gene>
<dbReference type="EC" id="6.1.1.7" evidence="2"/>
<dbReference type="Gene3D" id="3.30.930.10">
    <property type="entry name" value="Bira Bifunctional Protein, Domain 2"/>
    <property type="match status" value="1"/>
</dbReference>
<keyword evidence="2" id="KW-0436">Ligase</keyword>